<proteinExistence type="predicted"/>
<evidence type="ECO:0000313" key="1">
    <source>
        <dbReference type="EMBL" id="OVZ90562.1"/>
    </source>
</evidence>
<reference evidence="1 2" key="1">
    <citation type="submission" date="2017-05" db="EMBL/GenBank/DDBJ databases">
        <title>Whole genome sequencing of Yersinia kristensenii.</title>
        <authorList>
            <person name="Campioni F."/>
        </authorList>
    </citation>
    <scope>NUCLEOTIDE SEQUENCE [LARGE SCALE GENOMIC DNA]</scope>
    <source>
        <strain evidence="1 2">CFSAN060536</strain>
    </source>
</reference>
<evidence type="ECO:0000313" key="2">
    <source>
        <dbReference type="Proteomes" id="UP000196440"/>
    </source>
</evidence>
<comment type="caution">
    <text evidence="1">The sequence shown here is derived from an EMBL/GenBank/DDBJ whole genome shotgun (WGS) entry which is preliminary data.</text>
</comment>
<dbReference type="AlphaFoldDB" id="A0A209ACT4"/>
<dbReference type="EMBL" id="NHOI01000001">
    <property type="protein sequence ID" value="OVZ90562.1"/>
    <property type="molecule type" value="Genomic_DNA"/>
</dbReference>
<gene>
    <name evidence="1" type="ORF">CBW57_00900</name>
</gene>
<sequence>MSPPGRGIVRILEHGFHDWKGVWATLLFQLIKSRPFLHRINSLATGKNLIRSEEIGNFTLS</sequence>
<accession>A0A209ACT4</accession>
<dbReference type="Proteomes" id="UP000196440">
    <property type="component" value="Unassembled WGS sequence"/>
</dbReference>
<protein>
    <submittedName>
        <fullName evidence="1">Uncharacterized protein</fullName>
    </submittedName>
</protein>
<name>A0A209ACT4_YERIN</name>
<organism evidence="1 2">
    <name type="scientific">Yersinia intermedia</name>
    <dbReference type="NCBI Taxonomy" id="631"/>
    <lineage>
        <taxon>Bacteria</taxon>
        <taxon>Pseudomonadati</taxon>
        <taxon>Pseudomonadota</taxon>
        <taxon>Gammaproteobacteria</taxon>
        <taxon>Enterobacterales</taxon>
        <taxon>Yersiniaceae</taxon>
        <taxon>Yersinia</taxon>
    </lineage>
</organism>